<dbReference type="InterPro" id="IPR051033">
    <property type="entry name" value="SH3BGR"/>
</dbReference>
<gene>
    <name evidence="3" type="ORF">SKAU_G00185410</name>
</gene>
<dbReference type="SUPFAM" id="SSF52833">
    <property type="entry name" value="Thioredoxin-like"/>
    <property type="match status" value="1"/>
</dbReference>
<dbReference type="CDD" id="cd03030">
    <property type="entry name" value="GRX_SH3BGR"/>
    <property type="match status" value="1"/>
</dbReference>
<dbReference type="GO" id="GO:0005737">
    <property type="term" value="C:cytoplasm"/>
    <property type="evidence" value="ECO:0007669"/>
    <property type="project" value="TreeGrafter"/>
</dbReference>
<evidence type="ECO:0000256" key="1">
    <source>
        <dbReference type="ARBA" id="ARBA00007764"/>
    </source>
</evidence>
<dbReference type="AlphaFoldDB" id="A0A9Q1IUM8"/>
<accession>A0A9Q1IUM8</accession>
<dbReference type="InterPro" id="IPR006993">
    <property type="entry name" value="Glut_rich_SH3-bd"/>
</dbReference>
<name>A0A9Q1IUM8_SYNKA</name>
<dbReference type="Proteomes" id="UP001152622">
    <property type="component" value="Chromosome 6"/>
</dbReference>
<dbReference type="PROSITE" id="PS51354">
    <property type="entry name" value="GLUTAREDOXIN_2"/>
    <property type="match status" value="1"/>
</dbReference>
<evidence type="ECO:0000313" key="3">
    <source>
        <dbReference type="EMBL" id="KAJ8355747.1"/>
    </source>
</evidence>
<dbReference type="PIRSF" id="PIRSF008142">
    <property type="entry name" value="SH3-bind_E-rich_L"/>
    <property type="match status" value="1"/>
</dbReference>
<comment type="caution">
    <text evidence="3">The sequence shown here is derived from an EMBL/GenBank/DDBJ whole genome shotgun (WGS) entry which is preliminary data.</text>
</comment>
<protein>
    <recommendedName>
        <fullName evidence="2">SH3 domain-binding glutamic acid-rich-like protein</fullName>
    </recommendedName>
</protein>
<dbReference type="EMBL" id="JAINUF010000006">
    <property type="protein sequence ID" value="KAJ8355747.1"/>
    <property type="molecule type" value="Genomic_DNA"/>
</dbReference>
<dbReference type="Pfam" id="PF04908">
    <property type="entry name" value="SH3BGR"/>
    <property type="match status" value="1"/>
</dbReference>
<sequence>MGVVVYYTSVSGSTEIRKHQNSILQHLDSKNIQYKLVDISTSSDLREEMREKAGNPKALPPQIFNGDLYCGDYSKFFDAVELENVEDFLKLK</sequence>
<dbReference type="Gene3D" id="3.40.30.10">
    <property type="entry name" value="Glutaredoxin"/>
    <property type="match status" value="1"/>
</dbReference>
<dbReference type="PANTHER" id="PTHR12232:SF14">
    <property type="entry name" value="SH3 DOMAIN-BINDING GLUTAMIC ACID-RICH-LIKE PROTEIN 3 ISOFORM 1"/>
    <property type="match status" value="1"/>
</dbReference>
<keyword evidence="4" id="KW-1185">Reference proteome</keyword>
<evidence type="ECO:0000256" key="2">
    <source>
        <dbReference type="PIRNR" id="PIRNR008142"/>
    </source>
</evidence>
<proteinExistence type="inferred from homology"/>
<comment type="similarity">
    <text evidence="1 2">Belongs to the SH3BGR family.</text>
</comment>
<evidence type="ECO:0000313" key="4">
    <source>
        <dbReference type="Proteomes" id="UP001152622"/>
    </source>
</evidence>
<dbReference type="PANTHER" id="PTHR12232">
    <property type="entry name" value="SH3 DOMAIN-BINDING GLUTAMIC ACID-RICH-LIKE PROTEIN"/>
    <property type="match status" value="1"/>
</dbReference>
<dbReference type="OrthoDB" id="9932926at2759"/>
<organism evidence="3 4">
    <name type="scientific">Synaphobranchus kaupii</name>
    <name type="common">Kaup's arrowtooth eel</name>
    <dbReference type="NCBI Taxonomy" id="118154"/>
    <lineage>
        <taxon>Eukaryota</taxon>
        <taxon>Metazoa</taxon>
        <taxon>Chordata</taxon>
        <taxon>Craniata</taxon>
        <taxon>Vertebrata</taxon>
        <taxon>Euteleostomi</taxon>
        <taxon>Actinopterygii</taxon>
        <taxon>Neopterygii</taxon>
        <taxon>Teleostei</taxon>
        <taxon>Anguilliformes</taxon>
        <taxon>Synaphobranchidae</taxon>
        <taxon>Synaphobranchus</taxon>
    </lineage>
</organism>
<dbReference type="InterPro" id="IPR036249">
    <property type="entry name" value="Thioredoxin-like_sf"/>
</dbReference>
<reference evidence="3" key="1">
    <citation type="journal article" date="2023" name="Science">
        <title>Genome structures resolve the early diversification of teleost fishes.</title>
        <authorList>
            <person name="Parey E."/>
            <person name="Louis A."/>
            <person name="Montfort J."/>
            <person name="Bouchez O."/>
            <person name="Roques C."/>
            <person name="Iampietro C."/>
            <person name="Lluch J."/>
            <person name="Castinel A."/>
            <person name="Donnadieu C."/>
            <person name="Desvignes T."/>
            <person name="Floi Bucao C."/>
            <person name="Jouanno E."/>
            <person name="Wen M."/>
            <person name="Mejri S."/>
            <person name="Dirks R."/>
            <person name="Jansen H."/>
            <person name="Henkel C."/>
            <person name="Chen W.J."/>
            <person name="Zahm M."/>
            <person name="Cabau C."/>
            <person name="Klopp C."/>
            <person name="Thompson A.W."/>
            <person name="Robinson-Rechavi M."/>
            <person name="Braasch I."/>
            <person name="Lecointre G."/>
            <person name="Bobe J."/>
            <person name="Postlethwait J.H."/>
            <person name="Berthelot C."/>
            <person name="Roest Crollius H."/>
            <person name="Guiguen Y."/>
        </authorList>
    </citation>
    <scope>NUCLEOTIDE SEQUENCE</scope>
    <source>
        <strain evidence="3">WJC10195</strain>
    </source>
</reference>